<dbReference type="AlphaFoldDB" id="A0A917LDA5"/>
<protein>
    <submittedName>
        <fullName evidence="4">NAD(P)H dehydrogenase</fullName>
    </submittedName>
</protein>
<dbReference type="InterPro" id="IPR051545">
    <property type="entry name" value="NAD(P)H_dehydrogenase_qn"/>
</dbReference>
<dbReference type="RefSeq" id="WP_189150722.1">
    <property type="nucleotide sequence ID" value="NZ_BAABER010000024.1"/>
</dbReference>
<keyword evidence="5" id="KW-1185">Reference proteome</keyword>
<feature type="domain" description="Flavodoxin-like fold" evidence="3">
    <location>
        <begin position="1"/>
        <end position="209"/>
    </location>
</feature>
<dbReference type="Pfam" id="PF02525">
    <property type="entry name" value="Flavodoxin_2"/>
    <property type="match status" value="1"/>
</dbReference>
<dbReference type="SUPFAM" id="SSF52218">
    <property type="entry name" value="Flavoproteins"/>
    <property type="match status" value="1"/>
</dbReference>
<dbReference type="Gene3D" id="3.40.50.360">
    <property type="match status" value="1"/>
</dbReference>
<name>A0A917LDA5_9ACTN</name>
<dbReference type="InterPro" id="IPR003680">
    <property type="entry name" value="Flavodoxin_fold"/>
</dbReference>
<comment type="similarity">
    <text evidence="1">Belongs to the NAD(P)H dehydrogenase (quinone) family.</text>
</comment>
<evidence type="ECO:0000256" key="2">
    <source>
        <dbReference type="ARBA" id="ARBA00023002"/>
    </source>
</evidence>
<organism evidence="4 5">
    <name type="scientific">Streptomyces lacrimifluminis</name>
    <dbReference type="NCBI Taxonomy" id="1500077"/>
    <lineage>
        <taxon>Bacteria</taxon>
        <taxon>Bacillati</taxon>
        <taxon>Actinomycetota</taxon>
        <taxon>Actinomycetes</taxon>
        <taxon>Kitasatosporales</taxon>
        <taxon>Streptomycetaceae</taxon>
        <taxon>Streptomyces</taxon>
    </lineage>
</organism>
<dbReference type="EMBL" id="BMMU01000026">
    <property type="protein sequence ID" value="GGJ56480.1"/>
    <property type="molecule type" value="Genomic_DNA"/>
</dbReference>
<dbReference type="Proteomes" id="UP000625682">
    <property type="component" value="Unassembled WGS sequence"/>
</dbReference>
<accession>A0A917LDA5</accession>
<gene>
    <name evidence="4" type="ORF">GCM10012282_61980</name>
</gene>
<keyword evidence="2" id="KW-0560">Oxidoreductase</keyword>
<dbReference type="GO" id="GO:0003955">
    <property type="term" value="F:NAD(P)H dehydrogenase (quinone) activity"/>
    <property type="evidence" value="ECO:0007669"/>
    <property type="project" value="TreeGrafter"/>
</dbReference>
<evidence type="ECO:0000313" key="4">
    <source>
        <dbReference type="EMBL" id="GGJ56480.1"/>
    </source>
</evidence>
<reference evidence="4" key="2">
    <citation type="submission" date="2020-09" db="EMBL/GenBank/DDBJ databases">
        <authorList>
            <person name="Sun Q."/>
            <person name="Zhou Y."/>
        </authorList>
    </citation>
    <scope>NUCLEOTIDE SEQUENCE</scope>
    <source>
        <strain evidence="4">CGMCC 4.7272</strain>
    </source>
</reference>
<reference evidence="4" key="1">
    <citation type="journal article" date="2014" name="Int. J. Syst. Evol. Microbiol.">
        <title>Complete genome sequence of Corynebacterium casei LMG S-19264T (=DSM 44701T), isolated from a smear-ripened cheese.</title>
        <authorList>
            <consortium name="US DOE Joint Genome Institute (JGI-PGF)"/>
            <person name="Walter F."/>
            <person name="Albersmeier A."/>
            <person name="Kalinowski J."/>
            <person name="Ruckert C."/>
        </authorList>
    </citation>
    <scope>NUCLEOTIDE SEQUENCE</scope>
    <source>
        <strain evidence="4">CGMCC 4.7272</strain>
    </source>
</reference>
<dbReference type="InterPro" id="IPR029039">
    <property type="entry name" value="Flavoprotein-like_sf"/>
</dbReference>
<dbReference type="GO" id="GO:0005829">
    <property type="term" value="C:cytosol"/>
    <property type="evidence" value="ECO:0007669"/>
    <property type="project" value="TreeGrafter"/>
</dbReference>
<comment type="caution">
    <text evidence="4">The sequence shown here is derived from an EMBL/GenBank/DDBJ whole genome shotgun (WGS) entry which is preliminary data.</text>
</comment>
<dbReference type="PANTHER" id="PTHR10204:SF34">
    <property type="entry name" value="NAD(P)H DEHYDROGENASE [QUINONE] 1 ISOFORM 1"/>
    <property type="match status" value="1"/>
</dbReference>
<evidence type="ECO:0000313" key="5">
    <source>
        <dbReference type="Proteomes" id="UP000625682"/>
    </source>
</evidence>
<proteinExistence type="inferred from homology"/>
<evidence type="ECO:0000259" key="3">
    <source>
        <dbReference type="Pfam" id="PF02525"/>
    </source>
</evidence>
<sequence>MNVLIVFAHPELCSFNGALKVRAVDVLKQAGHEVVVSDLYRLGWKAALDADDFPGAWTDPDFLDVSAEQERVSAAHETPPDVLAEQEKVARCDLMILQFPLWWSGMPAILKGWVDRTMARGFAYAEGRAYDSGPLRGRRALVCTTTGTPSGLYGSHGTDDDLDRALWPIQHGILGCLGFEVLPPFVARAPGEASAKQREEYLTEYAERLLAEADTEPR</sequence>
<dbReference type="PANTHER" id="PTHR10204">
    <property type="entry name" value="NAD P H OXIDOREDUCTASE-RELATED"/>
    <property type="match status" value="1"/>
</dbReference>
<evidence type="ECO:0000256" key="1">
    <source>
        <dbReference type="ARBA" id="ARBA00006252"/>
    </source>
</evidence>